<dbReference type="GO" id="GO:0042853">
    <property type="term" value="P:L-alanine catabolic process"/>
    <property type="evidence" value="ECO:0007669"/>
    <property type="project" value="InterPro"/>
</dbReference>
<dbReference type="KEGG" id="mcad:Pan265_02260"/>
<feature type="binding site" evidence="7">
    <location>
        <position position="15"/>
    </location>
    <ligand>
        <name>substrate</name>
    </ligand>
</feature>
<dbReference type="RefSeq" id="WP_145444469.1">
    <property type="nucleotide sequence ID" value="NZ_CP036280.1"/>
</dbReference>
<dbReference type="SMART" id="SM01002">
    <property type="entry name" value="AlaDh_PNT_C"/>
    <property type="match status" value="1"/>
</dbReference>
<dbReference type="EMBL" id="CP036280">
    <property type="protein sequence ID" value="QDU70399.1"/>
    <property type="molecule type" value="Genomic_DNA"/>
</dbReference>
<accession>A0A518BTV9</accession>
<dbReference type="SUPFAM" id="SSF51735">
    <property type="entry name" value="NAD(P)-binding Rossmann-fold domains"/>
    <property type="match status" value="1"/>
</dbReference>
<dbReference type="InterPro" id="IPR007698">
    <property type="entry name" value="AlaDH/PNT_NAD(H)-bd"/>
</dbReference>
<feature type="domain" description="Alanine dehydrogenase/pyridine nucleotide transhydrogenase NAD(H)-binding" evidence="9">
    <location>
        <begin position="148"/>
        <end position="295"/>
    </location>
</feature>
<dbReference type="FunFam" id="3.40.50.720:FF:000049">
    <property type="entry name" value="Alanine dehydrogenase"/>
    <property type="match status" value="1"/>
</dbReference>
<dbReference type="Pfam" id="PF05222">
    <property type="entry name" value="AlaDh_PNT_N"/>
    <property type="match status" value="1"/>
</dbReference>
<evidence type="ECO:0000256" key="2">
    <source>
        <dbReference type="ARBA" id="ARBA00012897"/>
    </source>
</evidence>
<dbReference type="PROSITE" id="PS00837">
    <property type="entry name" value="ALADH_PNT_2"/>
    <property type="match status" value="1"/>
</dbReference>
<dbReference type="Pfam" id="PF01262">
    <property type="entry name" value="AlaDh_PNT_C"/>
    <property type="match status" value="1"/>
</dbReference>
<feature type="binding site" evidence="8">
    <location>
        <position position="218"/>
    </location>
    <ligand>
        <name>NAD(+)</name>
        <dbReference type="ChEBI" id="CHEBI:57540"/>
    </ligand>
</feature>
<name>A0A518BTV9_9BACT</name>
<dbReference type="GO" id="GO:0005886">
    <property type="term" value="C:plasma membrane"/>
    <property type="evidence" value="ECO:0007669"/>
    <property type="project" value="TreeGrafter"/>
</dbReference>
<feature type="binding site" evidence="8">
    <location>
        <position position="202"/>
    </location>
    <ligand>
        <name>NAD(+)</name>
        <dbReference type="ChEBI" id="CHEBI:57540"/>
    </ligand>
</feature>
<reference evidence="11 12" key="1">
    <citation type="submission" date="2019-02" db="EMBL/GenBank/DDBJ databases">
        <title>Deep-cultivation of Planctomycetes and their phenomic and genomic characterization uncovers novel biology.</title>
        <authorList>
            <person name="Wiegand S."/>
            <person name="Jogler M."/>
            <person name="Boedeker C."/>
            <person name="Pinto D."/>
            <person name="Vollmers J."/>
            <person name="Rivas-Marin E."/>
            <person name="Kohn T."/>
            <person name="Peeters S.H."/>
            <person name="Heuer A."/>
            <person name="Rast P."/>
            <person name="Oberbeckmann S."/>
            <person name="Bunk B."/>
            <person name="Jeske O."/>
            <person name="Meyerdierks A."/>
            <person name="Storesund J.E."/>
            <person name="Kallscheuer N."/>
            <person name="Luecker S."/>
            <person name="Lage O.M."/>
            <person name="Pohl T."/>
            <person name="Merkel B.J."/>
            <person name="Hornburger P."/>
            <person name="Mueller R.-W."/>
            <person name="Bruemmer F."/>
            <person name="Labrenz M."/>
            <person name="Spormann A.M."/>
            <person name="Op den Camp H."/>
            <person name="Overmann J."/>
            <person name="Amann R."/>
            <person name="Jetten M.S.M."/>
            <person name="Mascher T."/>
            <person name="Medema M.H."/>
            <person name="Devos D.P."/>
            <person name="Kaster A.-K."/>
            <person name="Ovreas L."/>
            <person name="Rohde M."/>
            <person name="Galperin M.Y."/>
            <person name="Jogler C."/>
        </authorList>
    </citation>
    <scope>NUCLEOTIDE SEQUENCE [LARGE SCALE GENOMIC DNA]</scope>
    <source>
        <strain evidence="11 12">Pan265</strain>
    </source>
</reference>
<organism evidence="11 12">
    <name type="scientific">Mucisphaera calidilacus</name>
    <dbReference type="NCBI Taxonomy" id="2527982"/>
    <lineage>
        <taxon>Bacteria</taxon>
        <taxon>Pseudomonadati</taxon>
        <taxon>Planctomycetota</taxon>
        <taxon>Phycisphaerae</taxon>
        <taxon>Phycisphaerales</taxon>
        <taxon>Phycisphaeraceae</taxon>
        <taxon>Mucisphaera</taxon>
    </lineage>
</organism>
<evidence type="ECO:0000313" key="12">
    <source>
        <dbReference type="Proteomes" id="UP000320386"/>
    </source>
</evidence>
<dbReference type="InterPro" id="IPR008141">
    <property type="entry name" value="Ala_DH"/>
</dbReference>
<feature type="binding site" evidence="8">
    <location>
        <position position="197"/>
    </location>
    <ligand>
        <name>NAD(+)</name>
        <dbReference type="ChEBI" id="CHEBI:57540"/>
    </ligand>
</feature>
<dbReference type="OrthoDB" id="9804592at2"/>
<gene>
    <name evidence="11" type="primary">ald</name>
    <name evidence="11" type="ORF">Pan265_02260</name>
</gene>
<evidence type="ECO:0000256" key="7">
    <source>
        <dbReference type="PIRSR" id="PIRSR000183-2"/>
    </source>
</evidence>
<dbReference type="EC" id="1.4.1.1" evidence="2 5"/>
<evidence type="ECO:0000256" key="1">
    <source>
        <dbReference type="ARBA" id="ARBA00005689"/>
    </source>
</evidence>
<protein>
    <recommendedName>
        <fullName evidence="2 5">Alanine dehydrogenase</fullName>
        <ecNumber evidence="2 5">1.4.1.1</ecNumber>
    </recommendedName>
</protein>
<dbReference type="GO" id="GO:0000286">
    <property type="term" value="F:alanine dehydrogenase activity"/>
    <property type="evidence" value="ECO:0007669"/>
    <property type="project" value="UniProtKB-UniRule"/>
</dbReference>
<dbReference type="SMART" id="SM01003">
    <property type="entry name" value="AlaDh_PNT_N"/>
    <property type="match status" value="1"/>
</dbReference>
<dbReference type="PANTHER" id="PTHR42795">
    <property type="entry name" value="ALANINE DEHYDROGENASE"/>
    <property type="match status" value="1"/>
</dbReference>
<evidence type="ECO:0000256" key="3">
    <source>
        <dbReference type="ARBA" id="ARBA00023002"/>
    </source>
</evidence>
<dbReference type="Gene3D" id="3.40.50.720">
    <property type="entry name" value="NAD(P)-binding Rossmann-like Domain"/>
    <property type="match status" value="2"/>
</dbReference>
<feature type="binding site" evidence="8">
    <location>
        <position position="133"/>
    </location>
    <ligand>
        <name>NAD(+)</name>
        <dbReference type="ChEBI" id="CHEBI:57540"/>
    </ligand>
</feature>
<sequence length="370" mass="39296">MRIGIPREIKPQENRVSTVPMTVAELIRRGHEVFVERDAGAGCGFFDEDYEAAGASILPDADAVFHHTQMIIKVKEPQPVEIERLKPEHLLFTYLHLAADKTLTERLVGTGCTAVAYETVSVNGKLPMLEPMSEVAGRMSVIYGSAMLAKHHEGSGVLIPGVPGVPAGKVMVIGGGTAGLNAAKIALGLGAEVTILDVSTERLRYLDIALPGVRTLYSTPEHINSLLPDTDLVIGAVLVPGAAAPKLIRREHLKRMKPGSVVVDIAVDQGGCCETTRPTTHQDPVYLEEGIVHYCVANMPGAYARTSTEALSNATRPWTLLLADLGVAGACGRRVELWNGINCTGGKLTCAPVAEAHGMQTSDAMAMLAG</sequence>
<keyword evidence="12" id="KW-1185">Reference proteome</keyword>
<feature type="binding site" evidence="8">
    <location>
        <begin position="296"/>
        <end position="299"/>
    </location>
    <ligand>
        <name>NAD(+)</name>
        <dbReference type="ChEBI" id="CHEBI:57540"/>
    </ligand>
</feature>
<comment type="catalytic activity">
    <reaction evidence="5">
        <text>L-alanine + NAD(+) + H2O = pyruvate + NH4(+) + NADH + H(+)</text>
        <dbReference type="Rhea" id="RHEA:18405"/>
        <dbReference type="ChEBI" id="CHEBI:15361"/>
        <dbReference type="ChEBI" id="CHEBI:15377"/>
        <dbReference type="ChEBI" id="CHEBI:15378"/>
        <dbReference type="ChEBI" id="CHEBI:28938"/>
        <dbReference type="ChEBI" id="CHEBI:57540"/>
        <dbReference type="ChEBI" id="CHEBI:57945"/>
        <dbReference type="ChEBI" id="CHEBI:57972"/>
        <dbReference type="EC" id="1.4.1.1"/>
    </reaction>
</comment>
<dbReference type="InterPro" id="IPR008143">
    <property type="entry name" value="Ala_DH/PNT_CS2"/>
</dbReference>
<feature type="binding site" evidence="8">
    <location>
        <position position="277"/>
    </location>
    <ligand>
        <name>NAD(+)</name>
        <dbReference type="ChEBI" id="CHEBI:57540"/>
    </ligand>
</feature>
<proteinExistence type="inferred from homology"/>
<dbReference type="GO" id="GO:0000166">
    <property type="term" value="F:nucleotide binding"/>
    <property type="evidence" value="ECO:0007669"/>
    <property type="project" value="UniProtKB-KW"/>
</dbReference>
<evidence type="ECO:0000256" key="8">
    <source>
        <dbReference type="PIRSR" id="PIRSR000183-3"/>
    </source>
</evidence>
<dbReference type="InterPro" id="IPR036291">
    <property type="entry name" value="NAD(P)-bd_dom_sf"/>
</dbReference>
<evidence type="ECO:0000259" key="9">
    <source>
        <dbReference type="SMART" id="SM01002"/>
    </source>
</evidence>
<feature type="binding site" evidence="8">
    <location>
        <begin position="237"/>
        <end position="238"/>
    </location>
    <ligand>
        <name>NAD(+)</name>
        <dbReference type="ChEBI" id="CHEBI:57540"/>
    </ligand>
</feature>
<feature type="binding site" evidence="7">
    <location>
        <position position="75"/>
    </location>
    <ligand>
        <name>substrate</name>
    </ligand>
</feature>
<evidence type="ECO:0000313" key="11">
    <source>
        <dbReference type="EMBL" id="QDU70399.1"/>
    </source>
</evidence>
<evidence type="ECO:0000259" key="10">
    <source>
        <dbReference type="SMART" id="SM01003"/>
    </source>
</evidence>
<evidence type="ECO:0000256" key="4">
    <source>
        <dbReference type="ARBA" id="ARBA00023027"/>
    </source>
</evidence>
<feature type="binding site" evidence="8">
    <location>
        <begin position="265"/>
        <end position="268"/>
    </location>
    <ligand>
        <name>NAD(+)</name>
        <dbReference type="ChEBI" id="CHEBI:57540"/>
    </ligand>
</feature>
<feature type="active site" description="Proton donor/acceptor" evidence="6">
    <location>
        <position position="96"/>
    </location>
</feature>
<dbReference type="CDD" id="cd05305">
    <property type="entry name" value="L-AlaDH"/>
    <property type="match status" value="1"/>
</dbReference>
<keyword evidence="8" id="KW-0547">Nucleotide-binding</keyword>
<comment type="similarity">
    <text evidence="1 5">Belongs to the AlaDH/PNT family.</text>
</comment>
<feature type="domain" description="Alanine dehydrogenase/pyridine nucleotide transhydrogenase N-terminal" evidence="10">
    <location>
        <begin position="4"/>
        <end position="136"/>
    </location>
</feature>
<keyword evidence="3 5" id="KW-0560">Oxidoreductase</keyword>
<dbReference type="PIRSF" id="PIRSF000183">
    <property type="entry name" value="Alanine_dh"/>
    <property type="match status" value="1"/>
</dbReference>
<dbReference type="InterPro" id="IPR007886">
    <property type="entry name" value="AlaDH/PNT_N"/>
</dbReference>
<feature type="binding site" evidence="8">
    <location>
        <begin position="177"/>
        <end position="178"/>
    </location>
    <ligand>
        <name>NAD(+)</name>
        <dbReference type="ChEBI" id="CHEBI:57540"/>
    </ligand>
</feature>
<evidence type="ECO:0000256" key="6">
    <source>
        <dbReference type="PIRSR" id="PIRSR000183-1"/>
    </source>
</evidence>
<dbReference type="AlphaFoldDB" id="A0A518BTV9"/>
<keyword evidence="4 5" id="KW-0520">NAD</keyword>
<feature type="active site" description="Proton donor/acceptor" evidence="6">
    <location>
        <position position="268"/>
    </location>
</feature>
<evidence type="ECO:0000256" key="5">
    <source>
        <dbReference type="PIRNR" id="PIRNR000183"/>
    </source>
</evidence>
<dbReference type="SUPFAM" id="SSF52283">
    <property type="entry name" value="Formate/glycerate dehydrogenase catalytic domain-like"/>
    <property type="match status" value="1"/>
</dbReference>
<dbReference type="NCBIfam" id="TIGR00518">
    <property type="entry name" value="alaDH"/>
    <property type="match status" value="1"/>
</dbReference>
<dbReference type="PANTHER" id="PTHR42795:SF1">
    <property type="entry name" value="ALANINE DEHYDROGENASE"/>
    <property type="match status" value="1"/>
</dbReference>
<dbReference type="Proteomes" id="UP000320386">
    <property type="component" value="Chromosome"/>
</dbReference>